<evidence type="ECO:0000256" key="1">
    <source>
        <dbReference type="SAM" id="MobiDB-lite"/>
    </source>
</evidence>
<proteinExistence type="predicted"/>
<accession>A0ABS4D8T2</accession>
<gene>
    <name evidence="2" type="ORF">EYB53_009045</name>
</gene>
<organism evidence="2 3">
    <name type="scientific">Candidatus Chloroploca mongolica</name>
    <dbReference type="NCBI Taxonomy" id="2528176"/>
    <lineage>
        <taxon>Bacteria</taxon>
        <taxon>Bacillati</taxon>
        <taxon>Chloroflexota</taxon>
        <taxon>Chloroflexia</taxon>
        <taxon>Chloroflexales</taxon>
        <taxon>Chloroflexineae</taxon>
        <taxon>Oscillochloridaceae</taxon>
        <taxon>Candidatus Chloroploca</taxon>
    </lineage>
</organism>
<feature type="compositionally biased region" description="Polar residues" evidence="1">
    <location>
        <begin position="70"/>
        <end position="80"/>
    </location>
</feature>
<evidence type="ECO:0000313" key="2">
    <source>
        <dbReference type="EMBL" id="MBP1465848.1"/>
    </source>
</evidence>
<dbReference type="EMBL" id="SIJK02000012">
    <property type="protein sequence ID" value="MBP1465848.1"/>
    <property type="molecule type" value="Genomic_DNA"/>
</dbReference>
<protein>
    <submittedName>
        <fullName evidence="2">Uncharacterized protein</fullName>
    </submittedName>
</protein>
<comment type="caution">
    <text evidence="2">The sequence shown here is derived from an EMBL/GenBank/DDBJ whole genome shotgun (WGS) entry which is preliminary data.</text>
</comment>
<dbReference type="Proteomes" id="UP001193081">
    <property type="component" value="Unassembled WGS sequence"/>
</dbReference>
<sequence>MAQQHWWQRAIAAIDREYERRIRAASLVTEYGVSHHHHDEHDDDDGEVAEIMNIPKGTRIARRPSDMPTAASSVDEQPER</sequence>
<name>A0ABS4D8T2_9CHLR</name>
<dbReference type="RefSeq" id="WP_135477870.1">
    <property type="nucleotide sequence ID" value="NZ_SIJK02000012.1"/>
</dbReference>
<keyword evidence="3" id="KW-1185">Reference proteome</keyword>
<evidence type="ECO:0000313" key="3">
    <source>
        <dbReference type="Proteomes" id="UP001193081"/>
    </source>
</evidence>
<feature type="region of interest" description="Disordered" evidence="1">
    <location>
        <begin position="56"/>
        <end position="80"/>
    </location>
</feature>
<reference evidence="2 3" key="1">
    <citation type="submission" date="2021-03" db="EMBL/GenBank/DDBJ databases">
        <authorList>
            <person name="Grouzdev D.S."/>
        </authorList>
    </citation>
    <scope>NUCLEOTIDE SEQUENCE [LARGE SCALE GENOMIC DNA]</scope>
    <source>
        <strain evidence="2 3">M50-1</strain>
    </source>
</reference>